<dbReference type="SUPFAM" id="SSF51735">
    <property type="entry name" value="NAD(P)-binding Rossmann-fold domains"/>
    <property type="match status" value="1"/>
</dbReference>
<dbReference type="STRING" id="3988.B9TKI5"/>
<evidence type="ECO:0000256" key="2">
    <source>
        <dbReference type="ARBA" id="ARBA00023002"/>
    </source>
</evidence>
<gene>
    <name evidence="3" type="ORF">RCOM_1785320</name>
</gene>
<proteinExistence type="inferred from homology"/>
<dbReference type="PANTHER" id="PTHR43669">
    <property type="entry name" value="5-KETO-D-GLUCONATE 5-REDUCTASE"/>
    <property type="match status" value="1"/>
</dbReference>
<reference evidence="4" key="1">
    <citation type="journal article" date="2010" name="Nat. Biotechnol.">
        <title>Draft genome sequence of the oilseed species Ricinus communis.</title>
        <authorList>
            <person name="Chan A.P."/>
            <person name="Crabtree J."/>
            <person name="Zhao Q."/>
            <person name="Lorenzi H."/>
            <person name="Orvis J."/>
            <person name="Puiu D."/>
            <person name="Melake-Berhan A."/>
            <person name="Jones K.M."/>
            <person name="Redman J."/>
            <person name="Chen G."/>
            <person name="Cahoon E.B."/>
            <person name="Gedil M."/>
            <person name="Stanke M."/>
            <person name="Haas B.J."/>
            <person name="Wortman J.R."/>
            <person name="Fraser-Liggett C.M."/>
            <person name="Ravel J."/>
            <person name="Rabinowicz P.D."/>
        </authorList>
    </citation>
    <scope>NUCLEOTIDE SEQUENCE [LARGE SCALE GENOMIC DNA]</scope>
    <source>
        <strain evidence="4">cv. Hale</strain>
    </source>
</reference>
<keyword evidence="4" id="KW-1185">Reference proteome</keyword>
<evidence type="ECO:0000256" key="1">
    <source>
        <dbReference type="ARBA" id="ARBA00006484"/>
    </source>
</evidence>
<protein>
    <submittedName>
        <fullName evidence="3">3-oxoacyl-[acyl-carrier-protein] reductase, putative</fullName>
        <ecNumber evidence="3">1.1.1.5</ecNumber>
    </submittedName>
</protein>
<keyword evidence="2 3" id="KW-0560">Oxidoreductase</keyword>
<dbReference type="InParanoid" id="B9TKI5"/>
<feature type="non-terminal residue" evidence="3">
    <location>
        <position position="202"/>
    </location>
</feature>
<dbReference type="EMBL" id="EQ985357">
    <property type="protein sequence ID" value="EEF23629.1"/>
    <property type="molecule type" value="Genomic_DNA"/>
</dbReference>
<dbReference type="Proteomes" id="UP000008311">
    <property type="component" value="Unassembled WGS sequence"/>
</dbReference>
<dbReference type="InterPro" id="IPR002347">
    <property type="entry name" value="SDR_fam"/>
</dbReference>
<dbReference type="PANTHER" id="PTHR43669:SF3">
    <property type="entry name" value="ALCOHOL DEHYDROGENASE, PUTATIVE (AFU_ORTHOLOGUE AFUA_3G03445)-RELATED"/>
    <property type="match status" value="1"/>
</dbReference>
<dbReference type="Gene3D" id="3.40.50.720">
    <property type="entry name" value="NAD(P)-binding Rossmann-like Domain"/>
    <property type="match status" value="1"/>
</dbReference>
<dbReference type="eggNOG" id="KOG0725">
    <property type="taxonomic scope" value="Eukaryota"/>
</dbReference>
<dbReference type="InterPro" id="IPR036291">
    <property type="entry name" value="NAD(P)-bd_dom_sf"/>
</dbReference>
<name>B9TKI5_RICCO</name>
<accession>B9TKI5</accession>
<sequence length="202" mass="21213">MSLLKRRFHMKVFLGIGSGPGMGVATAERFAKEGFKIILASRNAENTGKLVAELNSKGYQAEAKVVDASDASQVAALITAVKNQEGNIDVLHYNAANLRQATIASQANDTFTSDLAVNIGGALSAIKAVAPLMTEAKSGSILLTGGGFALYPSPDYLSLSIGKAGIRALTLGLFEHLKQQNIHIATVTVATFVNPDSKESHD</sequence>
<comment type="similarity">
    <text evidence="1">Belongs to the short-chain dehydrogenases/reductases (SDR) family.</text>
</comment>
<dbReference type="EC" id="1.1.1.5" evidence="3"/>
<evidence type="ECO:0000313" key="3">
    <source>
        <dbReference type="EMBL" id="EEF23629.1"/>
    </source>
</evidence>
<dbReference type="GO" id="GO:0019290">
    <property type="term" value="P:siderophore biosynthetic process"/>
    <property type="evidence" value="ECO:0007669"/>
    <property type="project" value="InterPro"/>
</dbReference>
<dbReference type="Pfam" id="PF00106">
    <property type="entry name" value="adh_short"/>
    <property type="match status" value="1"/>
</dbReference>
<organism evidence="3 4">
    <name type="scientific">Ricinus communis</name>
    <name type="common">Castor bean</name>
    <dbReference type="NCBI Taxonomy" id="3988"/>
    <lineage>
        <taxon>Eukaryota</taxon>
        <taxon>Viridiplantae</taxon>
        <taxon>Streptophyta</taxon>
        <taxon>Embryophyta</taxon>
        <taxon>Tracheophyta</taxon>
        <taxon>Spermatophyta</taxon>
        <taxon>Magnoliopsida</taxon>
        <taxon>eudicotyledons</taxon>
        <taxon>Gunneridae</taxon>
        <taxon>Pentapetalae</taxon>
        <taxon>rosids</taxon>
        <taxon>fabids</taxon>
        <taxon>Malpighiales</taxon>
        <taxon>Euphorbiaceae</taxon>
        <taxon>Acalyphoideae</taxon>
        <taxon>Acalypheae</taxon>
        <taxon>Ricinus</taxon>
    </lineage>
</organism>
<dbReference type="AlphaFoldDB" id="B9TKI5"/>
<evidence type="ECO:0000313" key="4">
    <source>
        <dbReference type="Proteomes" id="UP000008311"/>
    </source>
</evidence>
<dbReference type="GO" id="GO:0008667">
    <property type="term" value="F:2,3-dihydro-2,3-dihydroxybenzoate dehydrogenase activity"/>
    <property type="evidence" value="ECO:0007669"/>
    <property type="project" value="InterPro"/>
</dbReference>
<dbReference type="GO" id="GO:0016491">
    <property type="term" value="F:oxidoreductase activity"/>
    <property type="evidence" value="ECO:0000318"/>
    <property type="project" value="GO_Central"/>
</dbReference>
<dbReference type="PRINTS" id="PR01397">
    <property type="entry name" value="DHBDHDRGNASE"/>
</dbReference>
<dbReference type="InterPro" id="IPR003560">
    <property type="entry name" value="DHB_DH"/>
</dbReference>